<dbReference type="OrthoDB" id="3716589at2"/>
<evidence type="ECO:0000256" key="1">
    <source>
        <dbReference type="SAM" id="MobiDB-lite"/>
    </source>
</evidence>
<evidence type="ECO:0000313" key="4">
    <source>
        <dbReference type="Proteomes" id="UP000235034"/>
    </source>
</evidence>
<feature type="transmembrane region" description="Helical" evidence="2">
    <location>
        <begin position="336"/>
        <end position="356"/>
    </location>
</feature>
<keyword evidence="4" id="KW-1185">Reference proteome</keyword>
<dbReference type="EMBL" id="NMWT01000002">
    <property type="protein sequence ID" value="PLS29594.1"/>
    <property type="molecule type" value="Genomic_DNA"/>
</dbReference>
<accession>A0A2N5J5U9</accession>
<keyword evidence="2" id="KW-1133">Transmembrane helix</keyword>
<keyword evidence="2" id="KW-0472">Membrane</keyword>
<dbReference type="Proteomes" id="UP000235034">
    <property type="component" value="Unassembled WGS sequence"/>
</dbReference>
<keyword evidence="2" id="KW-0812">Transmembrane</keyword>
<evidence type="ECO:0000313" key="3">
    <source>
        <dbReference type="EMBL" id="PLS29594.1"/>
    </source>
</evidence>
<feature type="compositionally biased region" description="Basic residues" evidence="1">
    <location>
        <begin position="26"/>
        <end position="40"/>
    </location>
</feature>
<feature type="transmembrane region" description="Helical" evidence="2">
    <location>
        <begin position="376"/>
        <end position="399"/>
    </location>
</feature>
<proteinExistence type="predicted"/>
<comment type="caution">
    <text evidence="3">The sequence shown here is derived from an EMBL/GenBank/DDBJ whole genome shotgun (WGS) entry which is preliminary data.</text>
</comment>
<feature type="transmembrane region" description="Helical" evidence="2">
    <location>
        <begin position="298"/>
        <end position="316"/>
    </location>
</feature>
<feature type="region of interest" description="Disordered" evidence="1">
    <location>
        <begin position="1"/>
        <end position="40"/>
    </location>
</feature>
<organism evidence="3 4">
    <name type="scientific">Bifidobacterium parmae</name>
    <dbReference type="NCBI Taxonomy" id="361854"/>
    <lineage>
        <taxon>Bacteria</taxon>
        <taxon>Bacillati</taxon>
        <taxon>Actinomycetota</taxon>
        <taxon>Actinomycetes</taxon>
        <taxon>Bifidobacteriales</taxon>
        <taxon>Bifidobacteriaceae</taxon>
        <taxon>Bifidobacterium</taxon>
    </lineage>
</organism>
<evidence type="ECO:0008006" key="5">
    <source>
        <dbReference type="Google" id="ProtNLM"/>
    </source>
</evidence>
<name>A0A2N5J5U9_9BIFI</name>
<protein>
    <recommendedName>
        <fullName evidence="5">ABC transporter, ATP-binding protein</fullName>
    </recommendedName>
</protein>
<dbReference type="AlphaFoldDB" id="A0A2N5J5U9"/>
<feature type="transmembrane region" description="Helical" evidence="2">
    <location>
        <begin position="61"/>
        <end position="83"/>
    </location>
</feature>
<gene>
    <name evidence="3" type="ORF">Uis4E_0231</name>
</gene>
<evidence type="ECO:0000256" key="2">
    <source>
        <dbReference type="SAM" id="Phobius"/>
    </source>
</evidence>
<reference evidence="3 4" key="1">
    <citation type="submission" date="2017-07" db="EMBL/GenBank/DDBJ databases">
        <title>Bifidobacterium novel species.</title>
        <authorList>
            <person name="Lugli G.A."/>
            <person name="Milani C."/>
            <person name="Duranti S."/>
            <person name="Mangifesta M."/>
        </authorList>
    </citation>
    <scope>NUCLEOTIDE SEQUENCE [LARGE SCALE GENOMIC DNA]</scope>
    <source>
        <strain evidence="3 4">77</strain>
    </source>
</reference>
<sequence length="411" mass="44234">MTGRIRQQKGIIMNQPKQSHDTQRRHDTRRRQPRERPRPRMRLAGILDEAVRNLATGTSHACGMALTLAFLLLLCAGADLMAVTKIQREADAFVAAGGSTTVITYTGRIDGTACDRLASLDGVIAAGATRASQTKLTFAALPSTGVPMYEATPGAIGVFRNSTANAREARSTTVSDMNGVWLSGEAAAPLAARAGSRLALRDERTLDVAGVYEWPDDGRQSGYSYAAVTPVPAGYGGLFDQCWVKSWPVPENIESLLRVTTVGDATGTQERPMVSQLNTSLGRTFDAAAMYRGRLTTWAPIVAGVVALIAGFVSVWRRRLELASALHCGVPKPAMVVQILVETAAWAIAATLMSVAEFTWTWLENTRTDAAVLTTALLRVPAAGYAGVMTGALIGALLIRERHLFRYFKTR</sequence>
<dbReference type="RefSeq" id="WP_101621437.1">
    <property type="nucleotide sequence ID" value="NZ_NMWT01000002.1"/>
</dbReference>